<gene>
    <name evidence="1" type="ORF">EVAR_39743_1</name>
</gene>
<protein>
    <recommendedName>
        <fullName evidence="3">Reverse transcriptase domain-containing protein</fullName>
    </recommendedName>
</protein>
<evidence type="ECO:0008006" key="3">
    <source>
        <dbReference type="Google" id="ProtNLM"/>
    </source>
</evidence>
<evidence type="ECO:0000313" key="2">
    <source>
        <dbReference type="Proteomes" id="UP000299102"/>
    </source>
</evidence>
<dbReference type="Proteomes" id="UP000299102">
    <property type="component" value="Unassembled WGS sequence"/>
</dbReference>
<name>A0A4C1X6X7_EUMVA</name>
<organism evidence="1 2">
    <name type="scientific">Eumeta variegata</name>
    <name type="common">Bagworm moth</name>
    <name type="synonym">Eumeta japonica</name>
    <dbReference type="NCBI Taxonomy" id="151549"/>
    <lineage>
        <taxon>Eukaryota</taxon>
        <taxon>Metazoa</taxon>
        <taxon>Ecdysozoa</taxon>
        <taxon>Arthropoda</taxon>
        <taxon>Hexapoda</taxon>
        <taxon>Insecta</taxon>
        <taxon>Pterygota</taxon>
        <taxon>Neoptera</taxon>
        <taxon>Endopterygota</taxon>
        <taxon>Lepidoptera</taxon>
        <taxon>Glossata</taxon>
        <taxon>Ditrysia</taxon>
        <taxon>Tineoidea</taxon>
        <taxon>Psychidae</taxon>
        <taxon>Oiketicinae</taxon>
        <taxon>Eumeta</taxon>
    </lineage>
</organism>
<dbReference type="AlphaFoldDB" id="A0A4C1X6X7"/>
<keyword evidence="2" id="KW-1185">Reference proteome</keyword>
<dbReference type="OrthoDB" id="425681at2759"/>
<sequence length="100" mass="11297">MDELSVKCLVYADDRVVLAPSAYGLQKVVHKMNDSVKKRGMKVDVGKTKAIVNERSESTTECDILIEGQKAEQAKERKSLYTWVVCLQMMVNITEMSKVE</sequence>
<accession>A0A4C1X6X7</accession>
<comment type="caution">
    <text evidence="1">The sequence shown here is derived from an EMBL/GenBank/DDBJ whole genome shotgun (WGS) entry which is preliminary data.</text>
</comment>
<dbReference type="EMBL" id="BGZK01000726">
    <property type="protein sequence ID" value="GBP58027.1"/>
    <property type="molecule type" value="Genomic_DNA"/>
</dbReference>
<proteinExistence type="predicted"/>
<evidence type="ECO:0000313" key="1">
    <source>
        <dbReference type="EMBL" id="GBP58027.1"/>
    </source>
</evidence>
<reference evidence="1 2" key="1">
    <citation type="journal article" date="2019" name="Commun. Biol.">
        <title>The bagworm genome reveals a unique fibroin gene that provides high tensile strength.</title>
        <authorList>
            <person name="Kono N."/>
            <person name="Nakamura H."/>
            <person name="Ohtoshi R."/>
            <person name="Tomita M."/>
            <person name="Numata K."/>
            <person name="Arakawa K."/>
        </authorList>
    </citation>
    <scope>NUCLEOTIDE SEQUENCE [LARGE SCALE GENOMIC DNA]</scope>
</reference>